<dbReference type="Gramene" id="KOM43843">
    <property type="protein sequence ID" value="KOM43843"/>
    <property type="gene ID" value="LR48_Vigan05g144800"/>
</dbReference>
<name>A0A0L9UM56_PHAAN</name>
<reference evidence="3" key="1">
    <citation type="journal article" date="2015" name="Proc. Natl. Acad. Sci. U.S.A.">
        <title>Genome sequencing of adzuki bean (Vigna angularis) provides insight into high starch and low fat accumulation and domestication.</title>
        <authorList>
            <person name="Yang K."/>
            <person name="Tian Z."/>
            <person name="Chen C."/>
            <person name="Luo L."/>
            <person name="Zhao B."/>
            <person name="Wang Z."/>
            <person name="Yu L."/>
            <person name="Li Y."/>
            <person name="Sun Y."/>
            <person name="Li W."/>
            <person name="Chen Y."/>
            <person name="Li Y."/>
            <person name="Zhang Y."/>
            <person name="Ai D."/>
            <person name="Zhao J."/>
            <person name="Shang C."/>
            <person name="Ma Y."/>
            <person name="Wu B."/>
            <person name="Wang M."/>
            <person name="Gao L."/>
            <person name="Sun D."/>
            <person name="Zhang P."/>
            <person name="Guo F."/>
            <person name="Wang W."/>
            <person name="Li Y."/>
            <person name="Wang J."/>
            <person name="Varshney R.K."/>
            <person name="Wang J."/>
            <person name="Ling H.Q."/>
            <person name="Wan P."/>
        </authorList>
    </citation>
    <scope>NUCLEOTIDE SEQUENCE</scope>
    <source>
        <strain evidence="3">cv. Jingnong 6</strain>
    </source>
</reference>
<feature type="compositionally biased region" description="Polar residues" evidence="1">
    <location>
        <begin position="87"/>
        <end position="97"/>
    </location>
</feature>
<evidence type="ECO:0000313" key="2">
    <source>
        <dbReference type="EMBL" id="KOM43843.1"/>
    </source>
</evidence>
<sequence>MQSLQKEKKLQETSLTVNKDWILSQTWRASCAVPEGSNQHAWTLLASKRTFAQRERTLVQRVDARRPVNERLSPSDGRSPSEHTFVAQRNITYGPSL</sequence>
<gene>
    <name evidence="2" type="ORF">LR48_Vigan05g144800</name>
</gene>
<dbReference type="AlphaFoldDB" id="A0A0L9UM56"/>
<evidence type="ECO:0000313" key="3">
    <source>
        <dbReference type="Proteomes" id="UP000053144"/>
    </source>
</evidence>
<dbReference type="Proteomes" id="UP000053144">
    <property type="component" value="Chromosome 5"/>
</dbReference>
<organism evidence="2 3">
    <name type="scientific">Phaseolus angularis</name>
    <name type="common">Azuki bean</name>
    <name type="synonym">Vigna angularis</name>
    <dbReference type="NCBI Taxonomy" id="3914"/>
    <lineage>
        <taxon>Eukaryota</taxon>
        <taxon>Viridiplantae</taxon>
        <taxon>Streptophyta</taxon>
        <taxon>Embryophyta</taxon>
        <taxon>Tracheophyta</taxon>
        <taxon>Spermatophyta</taxon>
        <taxon>Magnoliopsida</taxon>
        <taxon>eudicotyledons</taxon>
        <taxon>Gunneridae</taxon>
        <taxon>Pentapetalae</taxon>
        <taxon>rosids</taxon>
        <taxon>fabids</taxon>
        <taxon>Fabales</taxon>
        <taxon>Fabaceae</taxon>
        <taxon>Papilionoideae</taxon>
        <taxon>50 kb inversion clade</taxon>
        <taxon>NPAAA clade</taxon>
        <taxon>indigoferoid/millettioid clade</taxon>
        <taxon>Phaseoleae</taxon>
        <taxon>Vigna</taxon>
    </lineage>
</organism>
<evidence type="ECO:0000256" key="1">
    <source>
        <dbReference type="SAM" id="MobiDB-lite"/>
    </source>
</evidence>
<accession>A0A0L9UM56</accession>
<dbReference type="EMBL" id="CM003375">
    <property type="protein sequence ID" value="KOM43843.1"/>
    <property type="molecule type" value="Genomic_DNA"/>
</dbReference>
<protein>
    <submittedName>
        <fullName evidence="2">Uncharacterized protein</fullName>
    </submittedName>
</protein>
<proteinExistence type="predicted"/>
<feature type="region of interest" description="Disordered" evidence="1">
    <location>
        <begin position="68"/>
        <end position="97"/>
    </location>
</feature>